<dbReference type="PANTHER" id="PTHR38693:SF1">
    <property type="entry name" value="UBIQUINONE BIOSYNTHESIS ACCESSORY FACTOR UBIJ"/>
    <property type="match status" value="1"/>
</dbReference>
<dbReference type="EMBL" id="CP158254">
    <property type="protein sequence ID" value="XDJ47828.1"/>
    <property type="molecule type" value="Genomic_DNA"/>
</dbReference>
<proteinExistence type="inferred from homology"/>
<dbReference type="RefSeq" id="WP_368640140.1">
    <property type="nucleotide sequence ID" value="NZ_CP158252.1"/>
</dbReference>
<dbReference type="Pfam" id="PF02036">
    <property type="entry name" value="SCP2"/>
    <property type="match status" value="1"/>
</dbReference>
<comment type="pathway">
    <text evidence="1">Cofactor biosynthesis; ubiquinone biosynthesis.</text>
</comment>
<dbReference type="AlphaFoldDB" id="A0AB39EUC0"/>
<name>A0AB39EUC0_9BURK</name>
<sequence>MIMPFPFLFPAPADVLLRGLNALLRREPWARDRLAAQAGKSLRLTAGEPWTLQCAIASDGTLQACDRAVTPDVVLAIPPERRRDLPGAWRADGLAGVTGLARIQGDAGLAHLVSDLARSLRWDVEDDLSRLVGDVAAVRLTRGARALADGLRQAASRAGDNVTEYLGEESGLGVRGGDFRAWASAREALETRLERLDARLRRLENRAC</sequence>
<keyword evidence="1" id="KW-0831">Ubiquinone biosynthesis</keyword>
<evidence type="ECO:0000256" key="1">
    <source>
        <dbReference type="HAMAP-Rule" id="MF_02215"/>
    </source>
</evidence>
<dbReference type="InterPro" id="IPR003033">
    <property type="entry name" value="SCP2_sterol-bd_dom"/>
</dbReference>
<protein>
    <recommendedName>
        <fullName evidence="1">Ubiquinone biosynthesis accessory factor UbiJ</fullName>
    </recommendedName>
</protein>
<dbReference type="GO" id="GO:0006744">
    <property type="term" value="P:ubiquinone biosynthetic process"/>
    <property type="evidence" value="ECO:0007669"/>
    <property type="project" value="UniProtKB-UniRule"/>
</dbReference>
<comment type="subcellular location">
    <subcellularLocation>
        <location evidence="1">Cytoplasm</location>
    </subcellularLocation>
</comment>
<comment type="function">
    <text evidence="1">Required for ubiquinone (coenzyme Q) biosynthesis. Binds hydrophobic ubiquinone biosynthetic intermediates via its SCP2 domain and is essential for the stability of the Ubi complex. May constitute a docking platform where Ubi enzymes assemble and access their SCP2-bound polyprenyl substrates.</text>
</comment>
<dbReference type="EMBL" id="CP158262">
    <property type="protein sequence ID" value="XDJ69861.1"/>
    <property type="molecule type" value="Genomic_DNA"/>
</dbReference>
<evidence type="ECO:0000313" key="3">
    <source>
        <dbReference type="EMBL" id="XDJ42698.1"/>
    </source>
</evidence>
<organism evidence="5">
    <name type="scientific">Castellaniella ginsengisoli</name>
    <dbReference type="NCBI Taxonomy" id="546114"/>
    <lineage>
        <taxon>Bacteria</taxon>
        <taxon>Pseudomonadati</taxon>
        <taxon>Pseudomonadota</taxon>
        <taxon>Betaproteobacteria</taxon>
        <taxon>Burkholderiales</taxon>
        <taxon>Alcaligenaceae</taxon>
        <taxon>Castellaniella</taxon>
    </lineage>
</organism>
<dbReference type="InterPro" id="IPR038989">
    <property type="entry name" value="UbiJ"/>
</dbReference>
<dbReference type="HAMAP" id="MF_02215">
    <property type="entry name" value="UbiJ"/>
    <property type="match status" value="1"/>
</dbReference>
<dbReference type="GO" id="GO:0005737">
    <property type="term" value="C:cytoplasm"/>
    <property type="evidence" value="ECO:0007669"/>
    <property type="project" value="UniProtKB-SubCell"/>
</dbReference>
<evidence type="ECO:0000313" key="4">
    <source>
        <dbReference type="EMBL" id="XDJ47828.1"/>
    </source>
</evidence>
<dbReference type="EMBL" id="CP158252">
    <property type="protein sequence ID" value="XDJ42698.1"/>
    <property type="molecule type" value="Genomic_DNA"/>
</dbReference>
<keyword evidence="1" id="KW-0963">Cytoplasm</keyword>
<evidence type="ECO:0000313" key="5">
    <source>
        <dbReference type="EMBL" id="XDJ69861.1"/>
    </source>
</evidence>
<comment type="similarity">
    <text evidence="1">Belongs to the UbiJ family.</text>
</comment>
<reference evidence="5" key="1">
    <citation type="submission" date="2024-05" db="EMBL/GenBank/DDBJ databases">
        <authorList>
            <person name="Luo Y.-C."/>
            <person name="Nicholds J."/>
            <person name="Mortimer T."/>
            <person name="Maboni G."/>
        </authorList>
    </citation>
    <scope>NUCLEOTIDE SEQUENCE</scope>
    <source>
        <strain evidence="5">144863</strain>
        <strain evidence="4">151836</strain>
        <strain evidence="3">153920</strain>
    </source>
</reference>
<accession>A0AB39EUC0</accession>
<evidence type="ECO:0000259" key="2">
    <source>
        <dbReference type="Pfam" id="PF02036"/>
    </source>
</evidence>
<dbReference type="PANTHER" id="PTHR38693">
    <property type="entry name" value="UBIQUINONE BIOSYNTHESIS PROTEIN UBIJ"/>
    <property type="match status" value="1"/>
</dbReference>
<gene>
    <name evidence="1" type="primary">ubiJ</name>
    <name evidence="5" type="ORF">ABRY94_03400</name>
    <name evidence="3" type="ORF">ABRY99_03720</name>
    <name evidence="4" type="ORF">ABRZ04_01770</name>
</gene>
<feature type="domain" description="SCP2" evidence="2">
    <location>
        <begin position="20"/>
        <end position="117"/>
    </location>
</feature>